<dbReference type="InterPro" id="IPR050153">
    <property type="entry name" value="Metal_Ion_Import_ABC"/>
</dbReference>
<dbReference type="PANTHER" id="PTHR42734">
    <property type="entry name" value="METAL TRANSPORT SYSTEM ATP-BINDING PROTEIN TM_0124-RELATED"/>
    <property type="match status" value="1"/>
</dbReference>
<comment type="similarity">
    <text evidence="1">Belongs to the ABC transporter superfamily.</text>
</comment>
<dbReference type="SMART" id="SM00382">
    <property type="entry name" value="AAA"/>
    <property type="match status" value="1"/>
</dbReference>
<dbReference type="PROSITE" id="PS00211">
    <property type="entry name" value="ABC_TRANSPORTER_1"/>
    <property type="match status" value="1"/>
</dbReference>
<protein>
    <submittedName>
        <fullName evidence="6">Zinc ABC transporter ATP-binding protein AztA</fullName>
    </submittedName>
</protein>
<sequence>MTPALPPPARLALRAIRVDFGGAEVLRGIDADVAPASLTVIAGPNGAGKSTLLEVMAGTLTPSAGRVEVAGATRAFVPQRSAVTEHLPVTVRDVVTVGAWGRIGPWRALGRTARRAVDDALEAVDLVHLQRARFHTLSGGQRQRALLAQGLARGADLLLLDEPTTALDAESAGRILATMRTEADRGAAVVCVSHDRAVIDAADALMAIDDGRLVEPAMA</sequence>
<keyword evidence="4 6" id="KW-0067">ATP-binding</keyword>
<proteinExistence type="inferred from homology"/>
<evidence type="ECO:0000256" key="1">
    <source>
        <dbReference type="ARBA" id="ARBA00005417"/>
    </source>
</evidence>
<dbReference type="InterPro" id="IPR003439">
    <property type="entry name" value="ABC_transporter-like_ATP-bd"/>
</dbReference>
<dbReference type="RefSeq" id="WP_318354052.1">
    <property type="nucleotide sequence ID" value="NZ_JAWQEV010000003.1"/>
</dbReference>
<gene>
    <name evidence="6" type="primary">aztA</name>
    <name evidence="6" type="ORF">R8Z58_12285</name>
</gene>
<comment type="caution">
    <text evidence="6">The sequence shown here is derived from an EMBL/GenBank/DDBJ whole genome shotgun (WGS) entry which is preliminary data.</text>
</comment>
<evidence type="ECO:0000259" key="5">
    <source>
        <dbReference type="PROSITE" id="PS50893"/>
    </source>
</evidence>
<evidence type="ECO:0000256" key="3">
    <source>
        <dbReference type="ARBA" id="ARBA00022741"/>
    </source>
</evidence>
<evidence type="ECO:0000313" key="7">
    <source>
        <dbReference type="Proteomes" id="UP001283109"/>
    </source>
</evidence>
<dbReference type="InterPro" id="IPR003593">
    <property type="entry name" value="AAA+_ATPase"/>
</dbReference>
<dbReference type="EMBL" id="JAWQEV010000003">
    <property type="protein sequence ID" value="MDW4573553.1"/>
    <property type="molecule type" value="Genomic_DNA"/>
</dbReference>
<dbReference type="PANTHER" id="PTHR42734:SF5">
    <property type="entry name" value="IRON TRANSPORT SYSTEM ATP-BINDING PROTEIN HI_0361-RELATED"/>
    <property type="match status" value="1"/>
</dbReference>
<dbReference type="SUPFAM" id="SSF52540">
    <property type="entry name" value="P-loop containing nucleoside triphosphate hydrolases"/>
    <property type="match status" value="1"/>
</dbReference>
<keyword evidence="3" id="KW-0547">Nucleotide-binding</keyword>
<evidence type="ECO:0000256" key="4">
    <source>
        <dbReference type="ARBA" id="ARBA00022840"/>
    </source>
</evidence>
<dbReference type="PROSITE" id="PS50893">
    <property type="entry name" value="ABC_TRANSPORTER_2"/>
    <property type="match status" value="1"/>
</dbReference>
<organism evidence="6 7">
    <name type="scientific">Microbacterium arthrosphaerae</name>
    <dbReference type="NCBI Taxonomy" id="792652"/>
    <lineage>
        <taxon>Bacteria</taxon>
        <taxon>Bacillati</taxon>
        <taxon>Actinomycetota</taxon>
        <taxon>Actinomycetes</taxon>
        <taxon>Micrococcales</taxon>
        <taxon>Microbacteriaceae</taxon>
        <taxon>Microbacterium</taxon>
    </lineage>
</organism>
<dbReference type="GO" id="GO:0005524">
    <property type="term" value="F:ATP binding"/>
    <property type="evidence" value="ECO:0007669"/>
    <property type="project" value="UniProtKB-KW"/>
</dbReference>
<dbReference type="NCBIfam" id="NF040873">
    <property type="entry name" value="AztA"/>
    <property type="match status" value="1"/>
</dbReference>
<dbReference type="InterPro" id="IPR047748">
    <property type="entry name" value="AztA-like"/>
</dbReference>
<keyword evidence="7" id="KW-1185">Reference proteome</keyword>
<name>A0ABU4H2J7_9MICO</name>
<dbReference type="Proteomes" id="UP001283109">
    <property type="component" value="Unassembled WGS sequence"/>
</dbReference>
<dbReference type="InterPro" id="IPR027417">
    <property type="entry name" value="P-loop_NTPase"/>
</dbReference>
<dbReference type="Gene3D" id="3.40.50.300">
    <property type="entry name" value="P-loop containing nucleotide triphosphate hydrolases"/>
    <property type="match status" value="1"/>
</dbReference>
<evidence type="ECO:0000256" key="2">
    <source>
        <dbReference type="ARBA" id="ARBA00022448"/>
    </source>
</evidence>
<keyword evidence="2" id="KW-0813">Transport</keyword>
<feature type="domain" description="ABC transporter" evidence="5">
    <location>
        <begin position="11"/>
        <end position="219"/>
    </location>
</feature>
<reference evidence="6 7" key="1">
    <citation type="submission" date="2023-11" db="EMBL/GenBank/DDBJ databases">
        <title>Draft genome sequence of Microbacterium arthrosphaerae JCM 30492.</title>
        <authorList>
            <person name="Zhang G."/>
            <person name="Ding Y."/>
        </authorList>
    </citation>
    <scope>NUCLEOTIDE SEQUENCE [LARGE SCALE GENOMIC DNA]</scope>
    <source>
        <strain evidence="6 7">JCM 30492</strain>
    </source>
</reference>
<evidence type="ECO:0000313" key="6">
    <source>
        <dbReference type="EMBL" id="MDW4573553.1"/>
    </source>
</evidence>
<dbReference type="Pfam" id="PF00005">
    <property type="entry name" value="ABC_tran"/>
    <property type="match status" value="1"/>
</dbReference>
<dbReference type="InterPro" id="IPR017871">
    <property type="entry name" value="ABC_transporter-like_CS"/>
</dbReference>
<accession>A0ABU4H2J7</accession>